<evidence type="ECO:0000313" key="2">
    <source>
        <dbReference type="EMBL" id="NWB97211.1"/>
    </source>
</evidence>
<sequence length="1324" mass="150231">MPTTPEEQDHSTAPHYTFIRSRLPAWLKNASAEQYAGLRSAIQESNISRIFSAHILSHLKSIEAFAEPILELGLRPLSPDLTDMQAATLVKRWKRDSLLGIPLYDASPEHSLLEAALYNFEEWETRDNGFGSGSAIYPSGKAAGLKSSLTPKAFAQHCRTLNLGLKYQHHLKQILDLDRPADEIMLFAHKREHFVRHEWSRFKVALWIALMKKDITDACAARLKYFLLPVRQRIGKLPLYEEVKLLGHTLPGVIHLSSDPDDNSGPCAIYFSDHPEAALKEYPSLVEFQEDYLEQLRSVDFRQLISRLMPIDYQGRLLAAKISQAASGRSPAQLRDLISLATIDGELFEEIHWQRLRRLENDVGRLATPRAQANAISREALLDEYHSADLDLLFGLKAFIPRFHQTLLAPPGSQLTAIVYQDFSIWSAWEMNAGLIHLLNVAETAKNSRTFTAAEGLPELIPVRFQGRTRLWNPDLTPYQSAIRPADEHWQADSLGLYPWAQATVLKLDQQYYQVEHNEDTDRWHIVLTDYPGVYAPPLRHNGVGAWRTIHEDVSMWSQQQLITRLGPPADRLSESLASAALTFSGTRLDTLRQIHHYSRRTPPLLLDSLKRLWIFQEIERFDFDRARGNVVSQLSPRIQSYLLTRLPGWPKGKMLEVLRGSSQGAIQYGAGSSTVSISEEHWMAGKLLDVLLKALDPEEIDGLLESNTHQPGQLNPLALNLLVQAKLQSQALLEYLYIETEQPDTATQRRIRQENAELPKSHLADAIFSLDIQEQSASETGSSLKREIDRALEQVHISRVFEGLYPGWPHTQQSDRLAFSLLETLGAWPQDIRLELWDTDIDIDAALESIGRLDSLTYRCLKKTGAFYLLQDRQGNTLSGPHDLYTGAWLAMPKLTQQALNSRLDISLDEKRAARDLQQAVFYNASILRSEAPALRVAQHTLGKPELGSRTRFPESFAVGGTTVSGLDLREDGIFWNLNNKPLAAHAYSHYIRDSGRYYPVRQTPEGWRLLNARTPYSFYQPLLQRKTDGGWMLHPGTDPADLTAGSLSVQTQGSAPSSHLDDRSFTQAQRVRMRSRKSYRDHLNSPLTYDRVDNGRYPLRDLDGHPMTIVAIHYSEAEGSHQSKARAQQVIPYLQLHGYETVARLYEDKLEIGRFEHDDISSTQEEHLAGRFLVSAKRRIRRGEILGVYGGMLIPLITSHHRRDPFATRVRKDSTLELIRFRTGRPEPAAPCLSGDNILSRINTRYEYSNHVPIRQAEIGYDVESVAFAVDIQGRDGSLEKDRYFITALFASQTIFSLSELRLNHGYTWEQIETLEILPRSP</sequence>
<evidence type="ECO:0000313" key="3">
    <source>
        <dbReference type="Proteomes" id="UP000539985"/>
    </source>
</evidence>
<reference evidence="2 3" key="1">
    <citation type="submission" date="2020-04" db="EMBL/GenBank/DDBJ databases">
        <title>Molecular characterization of pseudomonads from Agaricus bisporus reveal novel blotch 2 pathogens in Western Europe.</title>
        <authorList>
            <person name="Taparia T."/>
            <person name="Krijger M."/>
            <person name="Haynes E."/>
            <person name="Elpinstone J.G."/>
            <person name="Noble R."/>
            <person name="Van Der Wolf J."/>
        </authorList>
    </citation>
    <scope>NUCLEOTIDE SEQUENCE [LARGE SCALE GENOMIC DNA]</scope>
    <source>
        <strain evidence="2 3">H7001</strain>
    </source>
</reference>
<dbReference type="EMBL" id="JACAQB010000007">
    <property type="protein sequence ID" value="NWB97211.1"/>
    <property type="molecule type" value="Genomic_DNA"/>
</dbReference>
<evidence type="ECO:0000259" key="1">
    <source>
        <dbReference type="Pfam" id="PF20178"/>
    </source>
</evidence>
<feature type="domain" description="Dermonecrotic toxin N-terminal" evidence="1">
    <location>
        <begin position="107"/>
        <end position="311"/>
    </location>
</feature>
<protein>
    <recommendedName>
        <fullName evidence="1">Dermonecrotic toxin N-terminal domain-containing protein</fullName>
    </recommendedName>
</protein>
<gene>
    <name evidence="2" type="ORF">HX882_15025</name>
</gene>
<organism evidence="2 3">
    <name type="scientific">Pseudomonas gingeri</name>
    <dbReference type="NCBI Taxonomy" id="117681"/>
    <lineage>
        <taxon>Bacteria</taxon>
        <taxon>Pseudomonadati</taxon>
        <taxon>Pseudomonadota</taxon>
        <taxon>Gammaproteobacteria</taxon>
        <taxon>Pseudomonadales</taxon>
        <taxon>Pseudomonadaceae</taxon>
        <taxon>Pseudomonas</taxon>
    </lineage>
</organism>
<dbReference type="Pfam" id="PF20178">
    <property type="entry name" value="ToxA_N"/>
    <property type="match status" value="1"/>
</dbReference>
<name>A0A7Y7XCG1_9PSED</name>
<accession>A0A7Y7XCG1</accession>
<dbReference type="RefSeq" id="WP_177102826.1">
    <property type="nucleotide sequence ID" value="NZ_JACAQB010000007.1"/>
</dbReference>
<dbReference type="Proteomes" id="UP000539985">
    <property type="component" value="Unassembled WGS sequence"/>
</dbReference>
<proteinExistence type="predicted"/>
<dbReference type="InterPro" id="IPR046673">
    <property type="entry name" value="ToxA_N"/>
</dbReference>
<comment type="caution">
    <text evidence="2">The sequence shown here is derived from an EMBL/GenBank/DDBJ whole genome shotgun (WGS) entry which is preliminary data.</text>
</comment>